<evidence type="ECO:0000313" key="6">
    <source>
        <dbReference type="RefSeq" id="XP_015281511.1"/>
    </source>
</evidence>
<evidence type="ECO:0000256" key="3">
    <source>
        <dbReference type="SAM" id="MobiDB-lite"/>
    </source>
</evidence>
<dbReference type="SMART" id="SM00406">
    <property type="entry name" value="IGv"/>
    <property type="match status" value="1"/>
</dbReference>
<feature type="domain" description="Ig-like" evidence="4">
    <location>
        <begin position="4"/>
        <end position="91"/>
    </location>
</feature>
<organism evidence="5 6">
    <name type="scientific">Gekko japonicus</name>
    <name type="common">Schlegel's Japanese gecko</name>
    <dbReference type="NCBI Taxonomy" id="146911"/>
    <lineage>
        <taxon>Eukaryota</taxon>
        <taxon>Metazoa</taxon>
        <taxon>Chordata</taxon>
        <taxon>Craniata</taxon>
        <taxon>Vertebrata</taxon>
        <taxon>Euteleostomi</taxon>
        <taxon>Lepidosauria</taxon>
        <taxon>Squamata</taxon>
        <taxon>Bifurcata</taxon>
        <taxon>Gekkota</taxon>
        <taxon>Gekkonidae</taxon>
        <taxon>Gekkoninae</taxon>
        <taxon>Gekko</taxon>
    </lineage>
</organism>
<reference evidence="6" key="1">
    <citation type="submission" date="2025-08" db="UniProtKB">
        <authorList>
            <consortium name="RefSeq"/>
        </authorList>
    </citation>
    <scope>IDENTIFICATION</scope>
</reference>
<proteinExistence type="predicted"/>
<dbReference type="SMART" id="SM00407">
    <property type="entry name" value="IGc1"/>
    <property type="match status" value="2"/>
</dbReference>
<feature type="region of interest" description="Disordered" evidence="3">
    <location>
        <begin position="324"/>
        <end position="361"/>
    </location>
</feature>
<feature type="domain" description="Ig-like" evidence="4">
    <location>
        <begin position="222"/>
        <end position="317"/>
    </location>
</feature>
<dbReference type="InterPro" id="IPR013106">
    <property type="entry name" value="Ig_V-set"/>
</dbReference>
<keyword evidence="1" id="KW-1015">Disulfide bond</keyword>
<feature type="region of interest" description="Disordered" evidence="3">
    <location>
        <begin position="42"/>
        <end position="62"/>
    </location>
</feature>
<evidence type="ECO:0000313" key="5">
    <source>
        <dbReference type="Proteomes" id="UP000694871"/>
    </source>
</evidence>
<dbReference type="PROSITE" id="PS50835">
    <property type="entry name" value="IG_LIKE"/>
    <property type="match status" value="3"/>
</dbReference>
<gene>
    <name evidence="6" type="primary">LOC107122887</name>
</gene>
<dbReference type="PANTHER" id="PTHR19971">
    <property type="entry name" value="SIGNAL-REGULATORY PROTEIN BETA"/>
    <property type="match status" value="1"/>
</dbReference>
<dbReference type="InterPro" id="IPR003599">
    <property type="entry name" value="Ig_sub"/>
</dbReference>
<dbReference type="SUPFAM" id="SSF48726">
    <property type="entry name" value="Immunoglobulin"/>
    <property type="match status" value="3"/>
</dbReference>
<accession>A0ABM1L6C4</accession>
<evidence type="ECO:0000259" key="4">
    <source>
        <dbReference type="PROSITE" id="PS50835"/>
    </source>
</evidence>
<dbReference type="RefSeq" id="XP_015281511.1">
    <property type="nucleotide sequence ID" value="XM_015426025.1"/>
</dbReference>
<keyword evidence="2" id="KW-0325">Glycoprotein</keyword>
<feature type="non-terminal residue" evidence="6">
    <location>
        <position position="1"/>
    </location>
</feature>
<feature type="compositionally biased region" description="Polar residues" evidence="3">
    <location>
        <begin position="328"/>
        <end position="341"/>
    </location>
</feature>
<dbReference type="InterPro" id="IPR051755">
    <property type="entry name" value="Ig-like_CS_Receptor"/>
</dbReference>
<dbReference type="InterPro" id="IPR036179">
    <property type="entry name" value="Ig-like_dom_sf"/>
</dbReference>
<dbReference type="Gene3D" id="2.60.40.10">
    <property type="entry name" value="Immunoglobulins"/>
    <property type="match status" value="3"/>
</dbReference>
<dbReference type="InterPro" id="IPR007110">
    <property type="entry name" value="Ig-like_dom"/>
</dbReference>
<dbReference type="InterPro" id="IPR013783">
    <property type="entry name" value="Ig-like_fold"/>
</dbReference>
<dbReference type="InterPro" id="IPR003597">
    <property type="entry name" value="Ig_C1-set"/>
</dbReference>
<name>A0ABM1L6C4_GEKJA</name>
<protein>
    <submittedName>
        <fullName evidence="6">Signal-regulatory protein gamma-like</fullName>
    </submittedName>
</protein>
<dbReference type="Pfam" id="PF07686">
    <property type="entry name" value="V-set"/>
    <property type="match status" value="1"/>
</dbReference>
<evidence type="ECO:0000256" key="2">
    <source>
        <dbReference type="ARBA" id="ARBA00023180"/>
    </source>
</evidence>
<dbReference type="SMART" id="SM00409">
    <property type="entry name" value="IG"/>
    <property type="match status" value="2"/>
</dbReference>
<dbReference type="Pfam" id="PF07654">
    <property type="entry name" value="C1-set"/>
    <property type="match status" value="2"/>
</dbReference>
<sequence length="431" mass="46097">ARSQELEVLQTQGPLRVTTGETLDLNCTLKGFGPPGGVRWYKGSDRGQPPVYNDKAPPPSSQVARVTPGSNMDYSIRISNIQPDDAGTYYCVKYKAGSPETEYKSGKGTEVLVIATPSQPSIVGPPSRVDAGASGTFTCTSDGFFPRDITVTWLKEGRAIPASRTTTLPPRESISYRVVSAVEVSLTEKDVKSELTCQIQHNTLPGPLRQSFKLGDALRVAPKMSMEPSHPVNVIVNQLVMIACSAKGFYPNDTSLVWRENGSETDLGTPEPLTQETDGTFSVKSSLEVNATEQRNHSVFTCYAVRNSQILDHVNVTLKIHRGKGDSYSANTGKGSTSVRLNESEKASGGTNQPPLGRRGGGGLVPQAQRWVEHSRSASTCIPAPSTGVRQEEGLGMAAGPHQGDLSVCSVLVVVAGRSVEQRQSRLGCPG</sequence>
<evidence type="ECO:0000256" key="1">
    <source>
        <dbReference type="ARBA" id="ARBA00023157"/>
    </source>
</evidence>
<feature type="domain" description="Ig-like" evidence="4">
    <location>
        <begin position="120"/>
        <end position="213"/>
    </location>
</feature>
<keyword evidence="5" id="KW-1185">Reference proteome</keyword>
<dbReference type="Proteomes" id="UP000694871">
    <property type="component" value="Unplaced"/>
</dbReference>
<dbReference type="GeneID" id="107122887"/>